<dbReference type="InterPro" id="IPR049551">
    <property type="entry name" value="PKS_DH_C"/>
</dbReference>
<dbReference type="InterPro" id="IPR020843">
    <property type="entry name" value="ER"/>
</dbReference>
<name>A0A9N9UHR9_9HYPO</name>
<keyword evidence="2" id="KW-0597">Phosphoprotein</keyword>
<dbReference type="Proteomes" id="UP000754883">
    <property type="component" value="Unassembled WGS sequence"/>
</dbReference>
<dbReference type="PROSITE" id="PS50075">
    <property type="entry name" value="CARRIER"/>
    <property type="match status" value="1"/>
</dbReference>
<feature type="domain" description="Carrier" evidence="10">
    <location>
        <begin position="2297"/>
        <end position="2375"/>
    </location>
</feature>
<dbReference type="CDD" id="cd00833">
    <property type="entry name" value="PKS"/>
    <property type="match status" value="1"/>
</dbReference>
<dbReference type="SUPFAM" id="SSF55048">
    <property type="entry name" value="Probable ACP-binding domain of malonyl-CoA ACP transacylase"/>
    <property type="match status" value="1"/>
</dbReference>
<evidence type="ECO:0000256" key="8">
    <source>
        <dbReference type="PROSITE-ProRule" id="PRU01363"/>
    </source>
</evidence>
<keyword evidence="7" id="KW-0012">Acyltransferase</keyword>
<feature type="domain" description="PKS/mFAS DH" evidence="12">
    <location>
        <begin position="942"/>
        <end position="1246"/>
    </location>
</feature>
<dbReference type="InterPro" id="IPR050091">
    <property type="entry name" value="PKS_NRPS_Biosynth_Enz"/>
</dbReference>
<dbReference type="InterPro" id="IPR016039">
    <property type="entry name" value="Thiolase-like"/>
</dbReference>
<dbReference type="SUPFAM" id="SSF53901">
    <property type="entry name" value="Thiolase-like"/>
    <property type="match status" value="1"/>
</dbReference>
<dbReference type="GO" id="GO:0044550">
    <property type="term" value="P:secondary metabolite biosynthetic process"/>
    <property type="evidence" value="ECO:0007669"/>
    <property type="project" value="TreeGrafter"/>
</dbReference>
<feature type="active site" description="Proton donor; for dehydratase activity" evidence="8">
    <location>
        <position position="1158"/>
    </location>
</feature>
<organism evidence="13 14">
    <name type="scientific">Clonostachys byssicola</name>
    <dbReference type="NCBI Taxonomy" id="160290"/>
    <lineage>
        <taxon>Eukaryota</taxon>
        <taxon>Fungi</taxon>
        <taxon>Dikarya</taxon>
        <taxon>Ascomycota</taxon>
        <taxon>Pezizomycotina</taxon>
        <taxon>Sordariomycetes</taxon>
        <taxon>Hypocreomycetidae</taxon>
        <taxon>Hypocreales</taxon>
        <taxon>Bionectriaceae</taxon>
        <taxon>Clonostachys</taxon>
    </lineage>
</organism>
<dbReference type="InterPro" id="IPR049900">
    <property type="entry name" value="PKS_mFAS_DH"/>
</dbReference>
<dbReference type="GO" id="GO:0004315">
    <property type="term" value="F:3-oxoacyl-[acyl-carrier-protein] synthase activity"/>
    <property type="evidence" value="ECO:0007669"/>
    <property type="project" value="InterPro"/>
</dbReference>
<dbReference type="Pfam" id="PF13602">
    <property type="entry name" value="ADH_zinc_N_2"/>
    <property type="match status" value="1"/>
</dbReference>
<dbReference type="InterPro" id="IPR016036">
    <property type="entry name" value="Malonyl_transacylase_ACP-bd"/>
</dbReference>
<dbReference type="InterPro" id="IPR009081">
    <property type="entry name" value="PP-bd_ACP"/>
</dbReference>
<dbReference type="InterPro" id="IPR020807">
    <property type="entry name" value="PKS_DH"/>
</dbReference>
<dbReference type="InterPro" id="IPR016035">
    <property type="entry name" value="Acyl_Trfase/lysoPLipase"/>
</dbReference>
<dbReference type="InterPro" id="IPR042104">
    <property type="entry name" value="PKS_dehydratase_sf"/>
</dbReference>
<feature type="compositionally biased region" description="Polar residues" evidence="9">
    <location>
        <begin position="1"/>
        <end position="11"/>
    </location>
</feature>
<dbReference type="Pfam" id="PF21089">
    <property type="entry name" value="PKS_DH_N"/>
    <property type="match status" value="1"/>
</dbReference>
<dbReference type="InterPro" id="IPR014030">
    <property type="entry name" value="Ketoacyl_synth_N"/>
</dbReference>
<dbReference type="PROSITE" id="PS52019">
    <property type="entry name" value="PKS_MFAS_DH"/>
    <property type="match status" value="1"/>
</dbReference>
<dbReference type="Gene3D" id="3.40.50.720">
    <property type="entry name" value="NAD(P)-binding Rossmann-like Domain"/>
    <property type="match status" value="1"/>
</dbReference>
<dbReference type="CDD" id="cd05195">
    <property type="entry name" value="enoyl_red"/>
    <property type="match status" value="1"/>
</dbReference>
<dbReference type="InterPro" id="IPR036291">
    <property type="entry name" value="NAD(P)-bd_dom_sf"/>
</dbReference>
<evidence type="ECO:0000256" key="6">
    <source>
        <dbReference type="ARBA" id="ARBA00023268"/>
    </source>
</evidence>
<dbReference type="InterPro" id="IPR014031">
    <property type="entry name" value="Ketoacyl_synth_C"/>
</dbReference>
<dbReference type="SMART" id="SM00826">
    <property type="entry name" value="PKS_DH"/>
    <property type="match status" value="1"/>
</dbReference>
<gene>
    <name evidence="13" type="ORF">CBYS24578_00014856</name>
</gene>
<dbReference type="InterPro" id="IPR057326">
    <property type="entry name" value="KR_dom"/>
</dbReference>
<dbReference type="Pfam" id="PF08659">
    <property type="entry name" value="KR"/>
    <property type="match status" value="1"/>
</dbReference>
<evidence type="ECO:0000256" key="7">
    <source>
        <dbReference type="ARBA" id="ARBA00023315"/>
    </source>
</evidence>
<feature type="region of interest" description="C-terminal hotdog fold" evidence="8">
    <location>
        <begin position="1092"/>
        <end position="1246"/>
    </location>
</feature>
<evidence type="ECO:0000256" key="5">
    <source>
        <dbReference type="ARBA" id="ARBA00023002"/>
    </source>
</evidence>
<dbReference type="Pfam" id="PF00109">
    <property type="entry name" value="ketoacyl-synt"/>
    <property type="match status" value="1"/>
</dbReference>
<keyword evidence="14" id="KW-1185">Reference proteome</keyword>
<dbReference type="InterPro" id="IPR018201">
    <property type="entry name" value="Ketoacyl_synth_AS"/>
</dbReference>
<evidence type="ECO:0000259" key="11">
    <source>
        <dbReference type="PROSITE" id="PS52004"/>
    </source>
</evidence>
<evidence type="ECO:0000313" key="13">
    <source>
        <dbReference type="EMBL" id="CAG9989325.1"/>
    </source>
</evidence>
<evidence type="ECO:0000256" key="1">
    <source>
        <dbReference type="ARBA" id="ARBA00022450"/>
    </source>
</evidence>
<dbReference type="Gene3D" id="3.40.47.10">
    <property type="match status" value="1"/>
</dbReference>
<evidence type="ECO:0000256" key="3">
    <source>
        <dbReference type="ARBA" id="ARBA00022679"/>
    </source>
</evidence>
<dbReference type="Gene3D" id="3.90.180.10">
    <property type="entry name" value="Medium-chain alcohol dehydrogenases, catalytic domain"/>
    <property type="match status" value="1"/>
</dbReference>
<dbReference type="InterPro" id="IPR014043">
    <property type="entry name" value="Acyl_transferase_dom"/>
</dbReference>
<dbReference type="InterPro" id="IPR049552">
    <property type="entry name" value="PKS_DH_N"/>
</dbReference>
<dbReference type="InterPro" id="IPR036736">
    <property type="entry name" value="ACP-like_sf"/>
</dbReference>
<dbReference type="Pfam" id="PF00698">
    <property type="entry name" value="Acyl_transf_1"/>
    <property type="match status" value="1"/>
</dbReference>
<evidence type="ECO:0000256" key="9">
    <source>
        <dbReference type="SAM" id="MobiDB-lite"/>
    </source>
</evidence>
<keyword evidence="4" id="KW-0521">NADP</keyword>
<proteinExistence type="predicted"/>
<dbReference type="GO" id="GO:0004312">
    <property type="term" value="F:fatty acid synthase activity"/>
    <property type="evidence" value="ECO:0007669"/>
    <property type="project" value="TreeGrafter"/>
</dbReference>
<dbReference type="Pfam" id="PF23114">
    <property type="entry name" value="NAD-bd_HRPKS_sdrA"/>
    <property type="match status" value="1"/>
</dbReference>
<dbReference type="CDD" id="cd05274">
    <property type="entry name" value="KR_FAS_SDR_x"/>
    <property type="match status" value="1"/>
</dbReference>
<evidence type="ECO:0000313" key="14">
    <source>
        <dbReference type="Proteomes" id="UP000754883"/>
    </source>
</evidence>
<dbReference type="SUPFAM" id="SSF47336">
    <property type="entry name" value="ACP-like"/>
    <property type="match status" value="1"/>
</dbReference>
<feature type="compositionally biased region" description="Polar residues" evidence="9">
    <location>
        <begin position="20"/>
        <end position="37"/>
    </location>
</feature>
<dbReference type="SUPFAM" id="SSF50129">
    <property type="entry name" value="GroES-like"/>
    <property type="match status" value="1"/>
</dbReference>
<evidence type="ECO:0000259" key="12">
    <source>
        <dbReference type="PROSITE" id="PS52019"/>
    </source>
</evidence>
<dbReference type="PROSITE" id="PS00606">
    <property type="entry name" value="KS3_1"/>
    <property type="match status" value="1"/>
</dbReference>
<reference evidence="13" key="1">
    <citation type="submission" date="2021-10" db="EMBL/GenBank/DDBJ databases">
        <authorList>
            <person name="Piombo E."/>
        </authorList>
    </citation>
    <scope>NUCLEOTIDE SEQUENCE</scope>
</reference>
<dbReference type="OrthoDB" id="329835at2759"/>
<dbReference type="InterPro" id="IPR001227">
    <property type="entry name" value="Ac_transferase_dom_sf"/>
</dbReference>
<dbReference type="SMART" id="SM00822">
    <property type="entry name" value="PKS_KR"/>
    <property type="match status" value="1"/>
</dbReference>
<dbReference type="Pfam" id="PF02801">
    <property type="entry name" value="Ketoacyl-synt_C"/>
    <property type="match status" value="1"/>
</dbReference>
<dbReference type="Gene3D" id="3.40.366.10">
    <property type="entry name" value="Malonyl-Coenzyme A Acyl Carrier Protein, domain 2"/>
    <property type="match status" value="1"/>
</dbReference>
<evidence type="ECO:0000256" key="2">
    <source>
        <dbReference type="ARBA" id="ARBA00022553"/>
    </source>
</evidence>
<keyword evidence="3" id="KW-0808">Transferase</keyword>
<feature type="domain" description="Ketosynthase family 3 (KS3)" evidence="11">
    <location>
        <begin position="43"/>
        <end position="462"/>
    </location>
</feature>
<dbReference type="InterPro" id="IPR056501">
    <property type="entry name" value="NAD-bd_HRPKS_sdrA"/>
</dbReference>
<dbReference type="SMART" id="SM00827">
    <property type="entry name" value="PKS_AT"/>
    <property type="match status" value="1"/>
</dbReference>
<dbReference type="PANTHER" id="PTHR43775">
    <property type="entry name" value="FATTY ACID SYNTHASE"/>
    <property type="match status" value="1"/>
</dbReference>
<evidence type="ECO:0000259" key="10">
    <source>
        <dbReference type="PROSITE" id="PS50075"/>
    </source>
</evidence>
<dbReference type="SMART" id="SM00829">
    <property type="entry name" value="PKS_ER"/>
    <property type="match status" value="1"/>
</dbReference>
<dbReference type="Pfam" id="PF14765">
    <property type="entry name" value="PS-DH"/>
    <property type="match status" value="1"/>
</dbReference>
<feature type="region of interest" description="Disordered" evidence="9">
    <location>
        <begin position="1"/>
        <end position="40"/>
    </location>
</feature>
<dbReference type="InterPro" id="IPR013968">
    <property type="entry name" value="PKS_KR"/>
</dbReference>
<dbReference type="SMART" id="SM00825">
    <property type="entry name" value="PKS_KS"/>
    <property type="match status" value="1"/>
</dbReference>
<protein>
    <recommendedName>
        <fullName evidence="15">Polyketide synthase</fullName>
    </recommendedName>
</protein>
<dbReference type="InterPro" id="IPR011032">
    <property type="entry name" value="GroES-like_sf"/>
</dbReference>
<keyword evidence="5" id="KW-0560">Oxidoreductase</keyword>
<dbReference type="EMBL" id="CABFNO020001465">
    <property type="protein sequence ID" value="CAG9989325.1"/>
    <property type="molecule type" value="Genomic_DNA"/>
</dbReference>
<keyword evidence="6" id="KW-0511">Multifunctional enzyme</keyword>
<evidence type="ECO:0008006" key="15">
    <source>
        <dbReference type="Google" id="ProtNLM"/>
    </source>
</evidence>
<feature type="active site" description="Proton acceptor; for dehydratase activity" evidence="8">
    <location>
        <position position="974"/>
    </location>
</feature>
<keyword evidence="1" id="KW-0596">Phosphopantetheine</keyword>
<dbReference type="InterPro" id="IPR020841">
    <property type="entry name" value="PKS_Beta-ketoAc_synthase_dom"/>
</dbReference>
<evidence type="ECO:0000256" key="4">
    <source>
        <dbReference type="ARBA" id="ARBA00022857"/>
    </source>
</evidence>
<dbReference type="GO" id="GO:0006633">
    <property type="term" value="P:fatty acid biosynthetic process"/>
    <property type="evidence" value="ECO:0007669"/>
    <property type="project" value="InterPro"/>
</dbReference>
<sequence>MDLGACSSSSVAADDHNALSPESLSKVNSHEYTTPRSSEARDEDPVCVVGMACRLPGGIKSPSDLWKFLVEKKSAQGKIPATRFNASGYHSQSGDRAGVMNVDGGYFIDEDLRAFDNAFFGINNLEATYMDPQQRKLLEVVFECFESAGVSMDDVSNSNTGVYVASFTHDYFLMQMRDPDYLHRYHGTGSGTTLLANRISHVFNLHGPSFTIDTACSSSIHCLHAAVSALKAGECDGAVVAGINLLLTPEPFVAAMKTGVLSSTATCQTFDRNADGYGRAEGVDAVYLKRLSAAIRDGDEIHAVIRGTAVNSNGRTPGVTLPSADYQEAVIQKAYKSAGISPSDTDYIECHGTGTAVGDPIEVEALSRFFSSPDRPLLMIGSVKSNLGHSEATSGLTSLLKVVLAFQHDRIPPMIAPKSLNPKLRLDDYRMKILTETEKWPRDILLESLDSFLWRAGAFQDEKLGEEGENITVTLPVSAVSQESLSLRTKQIMSLAQKSDAQTLMRMAFTLGLRTPHLDRRNSIVARVTPRELQSESEIASASQVTIGAGQRSLPLVFVFTGQGAQYANMAREVLQESQYFREEIQRMDQVLQALPSPYKPSWTLVDIINQPPETAQVHQPTCSQALCTAIQIAMVQLLRAWNLQPSAVIGHSSGEIAAAFTAGLLSESEAMLVAYLRGYAVEQVQTDGGMIATALDAASAETLIKQLSLAEQLCVACYNSPNNVTISGSTEAIDTLSRELVATNTFHRVLETGGRAYHSSAVAQVGRLYERLLLDVANFKDRDQWTANVPMYSTVHSTSREVAFVDYSTDMPSYWRANLESPVQFSAALEHLSSAHECHLVEIGPHPALKGPIRQGVSSRHLPYAHSLTRNESSSFSIKKLAGTLFKYGYKLDWSSVNDLPSIAQRTTDEIPPYPWDYSNGLPWFESREASEIRNRQYPRHELLGSLRAAGNGIDYCWRNTLRLNEVPWVADHKVEDQIVFPAAGYLAIAIEALSQILGDSLPLTPDFEFQNVSFNAALLVKDEGSGADSEMHTIMAPRRLSAKQLSSTYYDFSISSWKSHHVLTHCSGGIRLSSATSNEGSVNIRDTAGYRMWPMKRWYEKASEEGLVFGPHMQSVVGLQTDRSRLSSDSICHTQIKPLALAASSTSYQIHPITIDACLQAAILSAATGTPSNLRPYLPVFLPKCVMRTSTFAGPSSEAYIHVRSHKTGISNLKADCTLRDAQGKPMADFNGIRLSLYDGKLVKTSSNDLHLQRHPVMRVFWKPDAAHLHTGTRAQLDDYIARFSDAHGQEFQSQRSASIAALLDLLGHKNPRIRVLEIQDEAVSETQNPYLQLLDDGTAYPRYSSWSKTVMEESNRLPILGDEVFDVLVDTRFNPQLPWDQLEASLSLNGSIIIRKSEEASVILEAKGFTTIPVRGDVILATRALPQSSLEKTEAVILTRKPSLAAQKLADSLETHLRNNGAQAVSVVEFESLSNSSTITRETLVISFLELENELLGSLTEEHMNLLRTLTDTVKNLLWVTGANMLSEPNPDLAMAPGLSRSIMMEQPSLNFNILDIGPVEGMGQASIETTCDNVVRIMVGPRAIDDKEFIQVNRLLYISRLGSDFSTNALFRRRLGMEQGFQETTLENAGIARLEVGQAGITDSLYFQQHPAELSESPPKGYIDVKTQAVSLNAKDIYAISGRVETRNATKSLEYVGIVTAIGPEVEQEIEVGCRVLVCVPNDWSTIARVPAWQAHRLLPEEDAKVMATLPVAWGAALYAVRERAYLRAGETILVHSGAGAFGSAVIRLAQQIGADVYTTVGASKRREFLIREMGIPEDHIFSSRDESFEEDIMKATNGRGVDVVINSLVGDLMHASWRCVGDFGRFVEVGKKELLDAGKLDMSVFARGVTFTAFDTTEMLFHHDDYYRKTYISLIKDILSMYRSGKIKPVPITEFDVGEISQAYRFFSSKDRVGKVVISLENPNSIIKIMPPKYTSKFASHKSYLLVGALGGLGRSLSSWMRSQGARNFVFMARSGASKKEAKDQVDYLRRSGARVQVVQGDVSSSSDVEKAVAESKALGPIGGVVHAAMGLHEDLFGRMSNEGWHTSVQSKWQGAWNLHNALQSQAASPDFFLLASSMTGTVGVATETNYCAANAFLDAFSYWRRRQGLPTVSIGLGMVSEVGYLHENPQIEALLLRRGIQPLNEDEFLQVVDLGIGDAGRDIGNSTVTNSHMLTGMETLGVRKLLDKGFEVTHTVMDDERSSILSAALDFDRTRNTGDPNNVSSGASLGWMKGLPEVATKSLMKETSASSLKEALSLVIGRKFSNLILMPFEKIDYARSFAQLGVDSMIASEFRAWFWNGFAVDIPFLDFLSPDKNLEAVVSFAEATLAKESKGKFGE</sequence>
<dbReference type="PROSITE" id="PS52004">
    <property type="entry name" value="KS3_2"/>
    <property type="match status" value="1"/>
</dbReference>
<accession>A0A9N9UHR9</accession>
<comment type="caution">
    <text evidence="13">The sequence shown here is derived from an EMBL/GenBank/DDBJ whole genome shotgun (WGS) entry which is preliminary data.</text>
</comment>
<dbReference type="Gene3D" id="3.10.129.110">
    <property type="entry name" value="Polyketide synthase dehydratase"/>
    <property type="match status" value="1"/>
</dbReference>
<dbReference type="SUPFAM" id="SSF51735">
    <property type="entry name" value="NAD(P)-binding Rossmann-fold domains"/>
    <property type="match status" value="2"/>
</dbReference>
<dbReference type="GO" id="GO:0016491">
    <property type="term" value="F:oxidoreductase activity"/>
    <property type="evidence" value="ECO:0007669"/>
    <property type="project" value="UniProtKB-KW"/>
</dbReference>
<feature type="region of interest" description="N-terminal hotdog fold" evidence="8">
    <location>
        <begin position="942"/>
        <end position="1079"/>
    </location>
</feature>
<dbReference type="PANTHER" id="PTHR43775:SF50">
    <property type="entry name" value="HIGHLY REDUCING POLYKETIDE SYNTHASE SRDA"/>
    <property type="match status" value="1"/>
</dbReference>
<dbReference type="SUPFAM" id="SSF52151">
    <property type="entry name" value="FabD/lysophospholipase-like"/>
    <property type="match status" value="1"/>
</dbReference>